<evidence type="ECO:0000256" key="2">
    <source>
        <dbReference type="SAM" id="Phobius"/>
    </source>
</evidence>
<evidence type="ECO:0000313" key="3">
    <source>
        <dbReference type="EMBL" id="PWJ22052.1"/>
    </source>
</evidence>
<organism evidence="4 6">
    <name type="scientific">Jannaschia seohaensis</name>
    <dbReference type="NCBI Taxonomy" id="475081"/>
    <lineage>
        <taxon>Bacteria</taxon>
        <taxon>Pseudomonadati</taxon>
        <taxon>Pseudomonadota</taxon>
        <taxon>Alphaproteobacteria</taxon>
        <taxon>Rhodobacterales</taxon>
        <taxon>Roseobacteraceae</taxon>
        <taxon>Jannaschia</taxon>
    </lineage>
</organism>
<keyword evidence="2" id="KW-0472">Membrane</keyword>
<name>A0A2Y9A1L8_9RHOB</name>
<protein>
    <submittedName>
        <fullName evidence="4">Uncharacterized protein</fullName>
    </submittedName>
</protein>
<feature type="region of interest" description="Disordered" evidence="1">
    <location>
        <begin position="28"/>
        <end position="55"/>
    </location>
</feature>
<dbReference type="Proteomes" id="UP000251571">
    <property type="component" value="Unassembled WGS sequence"/>
</dbReference>
<accession>A0A2Y9A1L8</accession>
<keyword evidence="2" id="KW-0812">Transmembrane</keyword>
<keyword evidence="2" id="KW-1133">Transmembrane helix</keyword>
<evidence type="ECO:0000313" key="4">
    <source>
        <dbReference type="EMBL" id="SSA38330.1"/>
    </source>
</evidence>
<proteinExistence type="predicted"/>
<dbReference type="Proteomes" id="UP000245839">
    <property type="component" value="Unassembled WGS sequence"/>
</dbReference>
<dbReference type="EMBL" id="QGDJ01000001">
    <property type="protein sequence ID" value="PWJ22052.1"/>
    <property type="molecule type" value="Genomic_DNA"/>
</dbReference>
<dbReference type="RefSeq" id="WP_170125264.1">
    <property type="nucleotide sequence ID" value="NZ_QGDJ01000001.1"/>
</dbReference>
<feature type="transmembrane region" description="Helical" evidence="2">
    <location>
        <begin position="6"/>
        <end position="24"/>
    </location>
</feature>
<sequence length="55" mass="5838">MSLEILLGGLVGLSFIAVLIYLLTQQEAARGSARSASDQIKSRSEDDKAEDDTGP</sequence>
<reference evidence="3 5" key="2">
    <citation type="submission" date="2018-03" db="EMBL/GenBank/DDBJ databases">
        <title>Genomic Encyclopedia of Archaeal and Bacterial Type Strains, Phase II (KMG-II): from individual species to whole genera.</title>
        <authorList>
            <person name="Goeker M."/>
        </authorList>
    </citation>
    <scope>NUCLEOTIDE SEQUENCE [LARGE SCALE GENOMIC DNA]</scope>
    <source>
        <strain evidence="3 5">DSM 25227</strain>
    </source>
</reference>
<dbReference type="EMBL" id="UETC01000001">
    <property type="protein sequence ID" value="SSA38330.1"/>
    <property type="molecule type" value="Genomic_DNA"/>
</dbReference>
<evidence type="ECO:0000256" key="1">
    <source>
        <dbReference type="SAM" id="MobiDB-lite"/>
    </source>
</evidence>
<reference evidence="4 6" key="1">
    <citation type="submission" date="2016-10" db="EMBL/GenBank/DDBJ databases">
        <authorList>
            <person name="Cai Z."/>
        </authorList>
    </citation>
    <scope>NUCLEOTIDE SEQUENCE [LARGE SCALE GENOMIC DNA]</scope>
    <source>
        <strain evidence="4 6">DSM 25227</strain>
    </source>
</reference>
<evidence type="ECO:0000313" key="5">
    <source>
        <dbReference type="Proteomes" id="UP000245839"/>
    </source>
</evidence>
<evidence type="ECO:0000313" key="6">
    <source>
        <dbReference type="Proteomes" id="UP000251571"/>
    </source>
</evidence>
<gene>
    <name evidence="3" type="ORF">BCF38_101461</name>
    <name evidence="4" type="ORF">SAMN05421539_101461</name>
</gene>
<keyword evidence="5" id="KW-1185">Reference proteome</keyword>
<dbReference type="AlphaFoldDB" id="A0A2Y9A1L8"/>